<dbReference type="PATRIC" id="fig|525309.8.peg.357"/>
<evidence type="ECO:0000313" key="3">
    <source>
        <dbReference type="EMBL" id="KRK59820.1"/>
    </source>
</evidence>
<dbReference type="RefSeq" id="WP_007123708.1">
    <property type="nucleotide sequence ID" value="NZ_AZDK01000012.1"/>
</dbReference>
<evidence type="ECO:0000313" key="5">
    <source>
        <dbReference type="Proteomes" id="UP000051883"/>
    </source>
</evidence>
<reference evidence="3 5" key="2">
    <citation type="journal article" date="2015" name="Genome Announc.">
        <title>Expanding the biotechnology potential of lactobacilli through comparative genomics of 213 strains and associated genera.</title>
        <authorList>
            <person name="Sun Z."/>
            <person name="Harris H.M."/>
            <person name="McCann A."/>
            <person name="Guo C."/>
            <person name="Argimon S."/>
            <person name="Zhang W."/>
            <person name="Yang X."/>
            <person name="Jeffery I.B."/>
            <person name="Cooney J.C."/>
            <person name="Kagawa T.F."/>
            <person name="Liu W."/>
            <person name="Song Y."/>
            <person name="Salvetti E."/>
            <person name="Wrobel A."/>
            <person name="Rasinkangas P."/>
            <person name="Parkhill J."/>
            <person name="Rea M.C."/>
            <person name="O'Sullivan O."/>
            <person name="Ritari J."/>
            <person name="Douillard F.P."/>
            <person name="Paul Ross R."/>
            <person name="Yang R."/>
            <person name="Briner A.E."/>
            <person name="Felis G.E."/>
            <person name="de Vos W.M."/>
            <person name="Barrangou R."/>
            <person name="Klaenhammer T.R."/>
            <person name="Caufield P.W."/>
            <person name="Cui Y."/>
            <person name="Zhang H."/>
            <person name="O'Toole P.W."/>
        </authorList>
    </citation>
    <scope>NUCLEOTIDE SEQUENCE [LARGE SCALE GENOMIC DNA]</scope>
    <source>
        <strain evidence="3 5">DSM 16041</strain>
    </source>
</reference>
<accession>C8P508</accession>
<gene>
    <name evidence="3" type="ORF">FC31_GL000348</name>
    <name evidence="2" type="ORF">HMPREF0494_0402</name>
</gene>
<organism evidence="2 4">
    <name type="scientific">Limosilactobacillus antri DSM 16041</name>
    <dbReference type="NCBI Taxonomy" id="525309"/>
    <lineage>
        <taxon>Bacteria</taxon>
        <taxon>Bacillati</taxon>
        <taxon>Bacillota</taxon>
        <taxon>Bacilli</taxon>
        <taxon>Lactobacillales</taxon>
        <taxon>Lactobacillaceae</taxon>
        <taxon>Limosilactobacillus</taxon>
    </lineage>
</organism>
<dbReference type="Proteomes" id="UP000051883">
    <property type="component" value="Unassembled WGS sequence"/>
</dbReference>
<sequence length="74" mass="8554">MSVILILSLIFPALISFWGWQVFSGKEDWYQILYGRWPRMDDEFIAKHHRLLGLSYFVSGLLASILLLVLALGK</sequence>
<reference evidence="2 4" key="1">
    <citation type="submission" date="2009-09" db="EMBL/GenBank/DDBJ databases">
        <authorList>
            <person name="Qin X."/>
            <person name="Bachman B."/>
            <person name="Battles P."/>
            <person name="Bell A."/>
            <person name="Bess C."/>
            <person name="Bickham C."/>
            <person name="Chaboub L."/>
            <person name="Chen D."/>
            <person name="Coyle M."/>
            <person name="Deiros D.R."/>
            <person name="Dinh H."/>
            <person name="Forbes L."/>
            <person name="Fowler G."/>
            <person name="Francisco L."/>
            <person name="Fu Q."/>
            <person name="Gubbala S."/>
            <person name="Hale W."/>
            <person name="Han Y."/>
            <person name="Hemphill L."/>
            <person name="Highlander S.K."/>
            <person name="Hirani K."/>
            <person name="Hogues M."/>
            <person name="Jackson L."/>
            <person name="Jakkamsetti A."/>
            <person name="Javaid M."/>
            <person name="Jiang H."/>
            <person name="Korchina V."/>
            <person name="Kovar C."/>
            <person name="Lara F."/>
            <person name="Lee S."/>
            <person name="Mata R."/>
            <person name="Mathew T."/>
            <person name="Moen C."/>
            <person name="Morales K."/>
            <person name="Munidasa M."/>
            <person name="Nazareth L."/>
            <person name="Ngo R."/>
            <person name="Nguyen L."/>
            <person name="Okwuonu G."/>
            <person name="Ongeri F."/>
            <person name="Patil S."/>
            <person name="Petrosino J."/>
            <person name="Pham C."/>
            <person name="Pham P."/>
            <person name="Pu L.-L."/>
            <person name="Puazo M."/>
            <person name="Raj R."/>
            <person name="Reid J."/>
            <person name="Rouhana J."/>
            <person name="Saada N."/>
            <person name="Shang Y."/>
            <person name="Simmons D."/>
            <person name="Thornton R."/>
            <person name="Warren J."/>
            <person name="Weissenberger G."/>
            <person name="Zhang J."/>
            <person name="Zhang L."/>
            <person name="Zhou C."/>
            <person name="Zhu D."/>
            <person name="Muzny D."/>
            <person name="Worley K."/>
            <person name="Gibbs R."/>
        </authorList>
    </citation>
    <scope>NUCLEOTIDE SEQUENCE [LARGE SCALE GENOMIC DNA]</scope>
    <source>
        <strain evidence="2 4">DSM 16041</strain>
    </source>
</reference>
<evidence type="ECO:0000313" key="4">
    <source>
        <dbReference type="Proteomes" id="UP000003675"/>
    </source>
</evidence>
<dbReference type="HOGENOM" id="CLU_2683062_0_0_9"/>
<keyword evidence="1" id="KW-0472">Membrane</keyword>
<protein>
    <submittedName>
        <fullName evidence="2">Uncharacterized protein</fullName>
    </submittedName>
</protein>
<feature type="transmembrane region" description="Helical" evidence="1">
    <location>
        <begin position="48"/>
        <end position="72"/>
    </location>
</feature>
<keyword evidence="1" id="KW-0812">Transmembrane</keyword>
<dbReference type="EMBL" id="ACLL01000012">
    <property type="protein sequence ID" value="EEW54414.1"/>
    <property type="molecule type" value="Genomic_DNA"/>
</dbReference>
<evidence type="ECO:0000313" key="2">
    <source>
        <dbReference type="EMBL" id="EEW54414.1"/>
    </source>
</evidence>
<comment type="caution">
    <text evidence="2">The sequence shown here is derived from an EMBL/GenBank/DDBJ whole genome shotgun (WGS) entry which is preliminary data.</text>
</comment>
<keyword evidence="1" id="KW-1133">Transmembrane helix</keyword>
<keyword evidence="5" id="KW-1185">Reference proteome</keyword>
<proteinExistence type="predicted"/>
<name>C8P508_9LACO</name>
<dbReference type="AlphaFoldDB" id="C8P508"/>
<evidence type="ECO:0000256" key="1">
    <source>
        <dbReference type="SAM" id="Phobius"/>
    </source>
</evidence>
<dbReference type="EMBL" id="AZDK01000012">
    <property type="protein sequence ID" value="KRK59820.1"/>
    <property type="molecule type" value="Genomic_DNA"/>
</dbReference>
<dbReference type="Proteomes" id="UP000003675">
    <property type="component" value="Unassembled WGS sequence"/>
</dbReference>